<dbReference type="EMBL" id="CACRXK020002441">
    <property type="protein sequence ID" value="CAB3994345.1"/>
    <property type="molecule type" value="Genomic_DNA"/>
</dbReference>
<evidence type="ECO:0000256" key="4">
    <source>
        <dbReference type="ARBA" id="ARBA00023136"/>
    </source>
</evidence>
<keyword evidence="2" id="KW-0812">Transmembrane</keyword>
<dbReference type="InterPro" id="IPR005828">
    <property type="entry name" value="MFS_sugar_transport-like"/>
</dbReference>
<dbReference type="InterPro" id="IPR020846">
    <property type="entry name" value="MFS_dom"/>
</dbReference>
<keyword evidence="4" id="KW-0472">Membrane</keyword>
<gene>
    <name evidence="5" type="ORF">PACLA_8A035352</name>
</gene>
<comment type="caution">
    <text evidence="5">The sequence shown here is derived from an EMBL/GenBank/DDBJ whole genome shotgun (WGS) entry which is preliminary data.</text>
</comment>
<dbReference type="PROSITE" id="PS50850">
    <property type="entry name" value="MFS"/>
    <property type="match status" value="1"/>
</dbReference>
<dbReference type="GO" id="GO:0016020">
    <property type="term" value="C:membrane"/>
    <property type="evidence" value="ECO:0007669"/>
    <property type="project" value="UniProtKB-SubCell"/>
</dbReference>
<evidence type="ECO:0000256" key="2">
    <source>
        <dbReference type="ARBA" id="ARBA00022692"/>
    </source>
</evidence>
<dbReference type="AlphaFoldDB" id="A0A6S7GRS8"/>
<keyword evidence="3" id="KW-1133">Transmembrane helix</keyword>
<dbReference type="Gene3D" id="1.20.1250.20">
    <property type="entry name" value="MFS general substrate transporter like domains"/>
    <property type="match status" value="1"/>
</dbReference>
<dbReference type="OrthoDB" id="5970406at2759"/>
<evidence type="ECO:0000313" key="5">
    <source>
        <dbReference type="EMBL" id="CAB3994345.1"/>
    </source>
</evidence>
<dbReference type="Proteomes" id="UP001152795">
    <property type="component" value="Unassembled WGS sequence"/>
</dbReference>
<evidence type="ECO:0000256" key="3">
    <source>
        <dbReference type="ARBA" id="ARBA00022989"/>
    </source>
</evidence>
<keyword evidence="6" id="KW-1185">Reference proteome</keyword>
<evidence type="ECO:0000256" key="1">
    <source>
        <dbReference type="ARBA" id="ARBA00004141"/>
    </source>
</evidence>
<comment type="subcellular location">
    <subcellularLocation>
        <location evidence="1">Membrane</location>
        <topology evidence="1">Multi-pass membrane protein</topology>
    </subcellularLocation>
</comment>
<dbReference type="Pfam" id="PF00083">
    <property type="entry name" value="Sugar_tr"/>
    <property type="match status" value="1"/>
</dbReference>
<organism evidence="5 6">
    <name type="scientific">Paramuricea clavata</name>
    <name type="common">Red gorgonian</name>
    <name type="synonym">Violescent sea-whip</name>
    <dbReference type="NCBI Taxonomy" id="317549"/>
    <lineage>
        <taxon>Eukaryota</taxon>
        <taxon>Metazoa</taxon>
        <taxon>Cnidaria</taxon>
        <taxon>Anthozoa</taxon>
        <taxon>Octocorallia</taxon>
        <taxon>Malacalcyonacea</taxon>
        <taxon>Plexauridae</taxon>
        <taxon>Paramuricea</taxon>
    </lineage>
</organism>
<evidence type="ECO:0000313" key="6">
    <source>
        <dbReference type="Proteomes" id="UP001152795"/>
    </source>
</evidence>
<dbReference type="InterPro" id="IPR036259">
    <property type="entry name" value="MFS_trans_sf"/>
</dbReference>
<dbReference type="SUPFAM" id="SSF103473">
    <property type="entry name" value="MFS general substrate transporter"/>
    <property type="match status" value="1"/>
</dbReference>
<feature type="non-terminal residue" evidence="5">
    <location>
        <position position="240"/>
    </location>
</feature>
<accession>A0A6S7GRS8</accession>
<reference evidence="5" key="1">
    <citation type="submission" date="2020-04" db="EMBL/GenBank/DDBJ databases">
        <authorList>
            <person name="Alioto T."/>
            <person name="Alioto T."/>
            <person name="Gomez Garrido J."/>
        </authorList>
    </citation>
    <scope>NUCLEOTIDE SEQUENCE</scope>
    <source>
        <strain evidence="5">A484AB</strain>
    </source>
</reference>
<dbReference type="PANTHER" id="PTHR24064">
    <property type="entry name" value="SOLUTE CARRIER FAMILY 22 MEMBER"/>
    <property type="match status" value="1"/>
</dbReference>
<proteinExistence type="predicted"/>
<name>A0A6S7GRS8_PARCT</name>
<protein>
    <submittedName>
        <fullName evidence="5">Organic cation transporter -like</fullName>
    </submittedName>
</protein>
<dbReference type="GO" id="GO:0022857">
    <property type="term" value="F:transmembrane transporter activity"/>
    <property type="evidence" value="ECO:0007669"/>
    <property type="project" value="InterPro"/>
</dbReference>
<sequence length="240" mass="27299">MASTIDDVFIKIGEFRQFQWYQFAIFGYTLLSVSAFPVMVVTFITAEPDWKCVDGYMNNTVCRFNKSITLTSDDYKERCKIPREAWTFVDDFTSTVTEYDLVCDDSILLSIAQSCSWVGMLVALLVGGYISDTFGRRIIWYGGCALAIVATWIMVFPKAFVVFIICRVFIGIGAGFRNSTSFAMLTEFTTDKYRSWMGIGSFMFWSVGISIVPLIGYLVPAWRMFLLITAIIAIPVLFFW</sequence>